<evidence type="ECO:0000256" key="2">
    <source>
        <dbReference type="ARBA" id="ARBA00022723"/>
    </source>
</evidence>
<keyword evidence="3" id="KW-0863">Zinc-finger</keyword>
<feature type="compositionally biased region" description="Basic and acidic residues" evidence="8">
    <location>
        <begin position="166"/>
        <end position="176"/>
    </location>
</feature>
<accession>A0ABY7FWV6</accession>
<feature type="compositionally biased region" description="Polar residues" evidence="8">
    <location>
        <begin position="230"/>
        <end position="247"/>
    </location>
</feature>
<evidence type="ECO:0000256" key="8">
    <source>
        <dbReference type="SAM" id="MobiDB-lite"/>
    </source>
</evidence>
<dbReference type="EMBL" id="CP111024">
    <property type="protein sequence ID" value="WAR23651.1"/>
    <property type="molecule type" value="Genomic_DNA"/>
</dbReference>
<organism evidence="9 10">
    <name type="scientific">Mya arenaria</name>
    <name type="common">Soft-shell clam</name>
    <dbReference type="NCBI Taxonomy" id="6604"/>
    <lineage>
        <taxon>Eukaryota</taxon>
        <taxon>Metazoa</taxon>
        <taxon>Spiralia</taxon>
        <taxon>Lophotrochozoa</taxon>
        <taxon>Mollusca</taxon>
        <taxon>Bivalvia</taxon>
        <taxon>Autobranchia</taxon>
        <taxon>Heteroconchia</taxon>
        <taxon>Euheterodonta</taxon>
        <taxon>Imparidentia</taxon>
        <taxon>Neoheterodontei</taxon>
        <taxon>Myida</taxon>
        <taxon>Myoidea</taxon>
        <taxon>Myidae</taxon>
        <taxon>Mya</taxon>
    </lineage>
</organism>
<feature type="compositionally biased region" description="Basic residues" evidence="8">
    <location>
        <begin position="473"/>
        <end position="482"/>
    </location>
</feature>
<dbReference type="InterPro" id="IPR036060">
    <property type="entry name" value="Znf_C2H2C_sf"/>
</dbReference>
<feature type="compositionally biased region" description="Basic and acidic residues" evidence="8">
    <location>
        <begin position="251"/>
        <end position="260"/>
    </location>
</feature>
<feature type="region of interest" description="Disordered" evidence="8">
    <location>
        <begin position="433"/>
        <end position="500"/>
    </location>
</feature>
<feature type="region of interest" description="Disordered" evidence="8">
    <location>
        <begin position="224"/>
        <end position="283"/>
    </location>
</feature>
<feature type="compositionally biased region" description="Low complexity" evidence="8">
    <location>
        <begin position="483"/>
        <end position="500"/>
    </location>
</feature>
<evidence type="ECO:0000256" key="7">
    <source>
        <dbReference type="ARBA" id="ARBA00023242"/>
    </source>
</evidence>
<proteinExistence type="predicted"/>
<evidence type="ECO:0000256" key="3">
    <source>
        <dbReference type="ARBA" id="ARBA00022771"/>
    </source>
</evidence>
<keyword evidence="6" id="KW-0804">Transcription</keyword>
<reference evidence="9" key="1">
    <citation type="submission" date="2022-11" db="EMBL/GenBank/DDBJ databases">
        <title>Centuries of genome instability and evolution in soft-shell clam transmissible cancer (bioRxiv).</title>
        <authorList>
            <person name="Hart S.F.M."/>
            <person name="Yonemitsu M.A."/>
            <person name="Giersch R.M."/>
            <person name="Beal B.F."/>
            <person name="Arriagada G."/>
            <person name="Davis B.W."/>
            <person name="Ostrander E.A."/>
            <person name="Goff S.P."/>
            <person name="Metzger M.J."/>
        </authorList>
    </citation>
    <scope>NUCLEOTIDE SEQUENCE</scope>
    <source>
        <strain evidence="9">MELC-2E11</strain>
        <tissue evidence="9">Siphon/mantle</tissue>
    </source>
</reference>
<name>A0ABY7FWV6_MYAAR</name>
<evidence type="ECO:0000256" key="5">
    <source>
        <dbReference type="ARBA" id="ARBA00023015"/>
    </source>
</evidence>
<evidence type="ECO:0000256" key="4">
    <source>
        <dbReference type="ARBA" id="ARBA00022833"/>
    </source>
</evidence>
<keyword evidence="7" id="KW-0539">Nucleus</keyword>
<keyword evidence="4" id="KW-0862">Zinc</keyword>
<keyword evidence="10" id="KW-1185">Reference proteome</keyword>
<feature type="non-terminal residue" evidence="9">
    <location>
        <position position="816"/>
    </location>
</feature>
<evidence type="ECO:0000313" key="10">
    <source>
        <dbReference type="Proteomes" id="UP001164746"/>
    </source>
</evidence>
<comment type="subcellular location">
    <subcellularLocation>
        <location evidence="1">Nucleus</location>
    </subcellularLocation>
</comment>
<sequence>MSSRKRKAKMKNQSCPEEGCDSLGHTNNVSARHRGSKFCPLKRRRMFGLDGPASKVPRVDVKTEPVPVGGPSLMVKVKDEPIDYMEVQVLPSSSVTFAHTEPKTETDSDVNDGDSDLSNLNKIEEQCAAIEAREKRENSVELALSADAIQQQVLNLIPIESGGENRQQESEGHQESQSHTSQENSTTITLEPNKLLEYINANMLIKEPVKDSVLRHVLQNALVNEPPQPTNSFDIDTQIVNNRSTPSPVVEIKEENETKSGKGKNKSRTQTSEGGDSDDEDDGEYMVLAEWTDGKLEEIGAERDDPKVIRKKKGRETDTSYSVVAVHDYATGVSGCPIAAMGRLVGGEKSRKKQNYHLVILPKQDDQSKAILAACTESQLIKLAAKQIFAGDKVPSSGKAMQPMILAKNFISSSALSQRGDLVRELQRLDRLKTGQSPLPEPTAPVISIEEEKPPEPPRPSRPVQRDRPNILGKRRPHRPKSRSSSTDSNSSLSSVASNQSSASSVASISFAEKEKAAKLAQSTKKTYEATKVIASLMQQRPDINDVDLLDKITKRTEREKVSSDFLIKSSQRDNGGMPIPADALITIPNPSFQRPERESVLNDLNTSTMNIMHKPTISKGNLLEMTTTANSDASVKNSQIPSTLKVPVSSDSDSSTVELPLLLPVSTDKAFAAEPGDVVMPQGDGYVVYRHVGSLPDDCKYSINSSTGVVNAVLDSPSISKAPPVLTTYSKTDDGPIQPPLQVIYCKNQGDKSASQSVPCDNTAPIPAGGVFKTPQFPPPKSFAHKGQNSMQNVSDPTALKNKFLVLKQCGKTTL</sequence>
<feature type="region of interest" description="Disordered" evidence="8">
    <location>
        <begin position="163"/>
        <end position="189"/>
    </location>
</feature>
<feature type="compositionally biased region" description="Low complexity" evidence="8">
    <location>
        <begin position="177"/>
        <end position="187"/>
    </location>
</feature>
<evidence type="ECO:0000256" key="6">
    <source>
        <dbReference type="ARBA" id="ARBA00023163"/>
    </source>
</evidence>
<feature type="region of interest" description="Disordered" evidence="8">
    <location>
        <begin position="1"/>
        <end position="35"/>
    </location>
</feature>
<protein>
    <submittedName>
        <fullName evidence="9">Uncharacterized protein</fullName>
    </submittedName>
</protein>
<keyword evidence="5" id="KW-0805">Transcription regulation</keyword>
<dbReference type="SUPFAM" id="SSF103637">
    <property type="entry name" value="CCHHC domain"/>
    <property type="match status" value="1"/>
</dbReference>
<evidence type="ECO:0000256" key="1">
    <source>
        <dbReference type="ARBA" id="ARBA00004123"/>
    </source>
</evidence>
<keyword evidence="2" id="KW-0479">Metal-binding</keyword>
<evidence type="ECO:0000313" key="9">
    <source>
        <dbReference type="EMBL" id="WAR23651.1"/>
    </source>
</evidence>
<dbReference type="Gene3D" id="4.10.320.30">
    <property type="match status" value="1"/>
</dbReference>
<dbReference type="InterPro" id="IPR002515">
    <property type="entry name" value="Znf_C2H2C"/>
</dbReference>
<dbReference type="PROSITE" id="PS51802">
    <property type="entry name" value="ZF_CCHHC"/>
    <property type="match status" value="1"/>
</dbReference>
<dbReference type="Proteomes" id="UP001164746">
    <property type="component" value="Chromosome 13"/>
</dbReference>
<gene>
    <name evidence="9" type="ORF">MAR_037320</name>
</gene>
<feature type="compositionally biased region" description="Basic residues" evidence="8">
    <location>
        <begin position="1"/>
        <end position="10"/>
    </location>
</feature>